<dbReference type="AlphaFoldDB" id="A0A015JB72"/>
<dbReference type="InterPro" id="IPR050300">
    <property type="entry name" value="GDXG_lipolytic_enzyme"/>
</dbReference>
<dbReference type="PROSITE" id="PS01173">
    <property type="entry name" value="LIPASE_GDXG_HIS"/>
    <property type="match status" value="1"/>
</dbReference>
<reference evidence="5 6" key="1">
    <citation type="submission" date="2014-02" db="EMBL/GenBank/DDBJ databases">
        <title>Single nucleus genome sequencing reveals high similarity among nuclei of an endomycorrhizal fungus.</title>
        <authorList>
            <person name="Lin K."/>
            <person name="Geurts R."/>
            <person name="Zhang Z."/>
            <person name="Limpens E."/>
            <person name="Saunders D.G."/>
            <person name="Mu D."/>
            <person name="Pang E."/>
            <person name="Cao H."/>
            <person name="Cha H."/>
            <person name="Lin T."/>
            <person name="Zhou Q."/>
            <person name="Shang Y."/>
            <person name="Li Y."/>
            <person name="Ivanov S."/>
            <person name="Sharma T."/>
            <person name="Velzen R.V."/>
            <person name="Ruijter N.D."/>
            <person name="Aanen D.K."/>
            <person name="Win J."/>
            <person name="Kamoun S."/>
            <person name="Bisseling T."/>
            <person name="Huang S."/>
        </authorList>
    </citation>
    <scope>NUCLEOTIDE SEQUENCE [LARGE SCALE GENOMIC DNA]</scope>
    <source>
        <strain evidence="6">DAOM197198w</strain>
    </source>
</reference>
<organism evidence="5 6">
    <name type="scientific">Rhizophagus irregularis (strain DAOM 197198w)</name>
    <name type="common">Glomus intraradices</name>
    <dbReference type="NCBI Taxonomy" id="1432141"/>
    <lineage>
        <taxon>Eukaryota</taxon>
        <taxon>Fungi</taxon>
        <taxon>Fungi incertae sedis</taxon>
        <taxon>Mucoromycota</taxon>
        <taxon>Glomeromycotina</taxon>
        <taxon>Glomeromycetes</taxon>
        <taxon>Glomerales</taxon>
        <taxon>Glomeraceae</taxon>
        <taxon>Rhizophagus</taxon>
    </lineage>
</organism>
<dbReference type="InterPro" id="IPR013094">
    <property type="entry name" value="AB_hydrolase_3"/>
</dbReference>
<dbReference type="OMA" id="RQMMFKA"/>
<keyword evidence="6" id="KW-1185">Reference proteome</keyword>
<evidence type="ECO:0000313" key="6">
    <source>
        <dbReference type="Proteomes" id="UP000022910"/>
    </source>
</evidence>
<protein>
    <recommendedName>
        <fullName evidence="4">Alpha/beta hydrolase fold-3 domain-containing protein</fullName>
    </recommendedName>
</protein>
<keyword evidence="3" id="KW-0472">Membrane</keyword>
<dbReference type="Gene3D" id="3.40.50.1820">
    <property type="entry name" value="alpha/beta hydrolase"/>
    <property type="match status" value="1"/>
</dbReference>
<dbReference type="Pfam" id="PF07859">
    <property type="entry name" value="Abhydrolase_3"/>
    <property type="match status" value="1"/>
</dbReference>
<sequence length="504" mass="56692">MANFVKLVVPKTPLLISTTIKHYLNGPPKPSWNLKNHLAMIMLKSILENTESQTIEEMQIGSARPVPVLAGMMANEIKINNKYRYEAQAHLEKILKPYEHVLDTEWKDLKEDGIISEWVQVPNDEWEKREIRKTILYLHGGAYYLCSKGSHRNITCSFAKKANARVLIIDYRLAPQNQFPAGLQDALAAYLYLLNPPKDAGFEPLNPKNIVIFGDSAGGGLSMALALAIRDAGLPSCAGIIGWSPWVDLTVSMPSMLDEECCDYIPKPSKSFIHKESQVEIEYKEKAAALTAKIKKQNIGPKIWHDSFDRPEGRIQMYAPNEGLAIPYVSPMLAESLGGLPPLLLVAGDSERLRDEAIYLAHRSAEPAKYKGPSYNAGKFEKSPFQAPTNTTLEVYEEMPHVFQMFDHPCTTKSYERTVEFINKVTNAINEPLPPSSFSCINTKGEFGPLKEYHKEIQKWENIGIVPSIKRELKIKTTRRSPSELLVYTVLLFAVFAYLSPINL</sequence>
<name>A0A015JB72_RHIIW</name>
<dbReference type="STRING" id="1432141.A0A015JB72"/>
<keyword evidence="3" id="KW-1133">Transmembrane helix</keyword>
<feature type="transmembrane region" description="Helical" evidence="3">
    <location>
        <begin position="485"/>
        <end position="502"/>
    </location>
</feature>
<dbReference type="OrthoDB" id="408631at2759"/>
<comment type="caution">
    <text evidence="5">The sequence shown here is derived from an EMBL/GenBank/DDBJ whole genome shotgun (WGS) entry which is preliminary data.</text>
</comment>
<comment type="similarity">
    <text evidence="1">Belongs to the 'GDXG' lipolytic enzyme family.</text>
</comment>
<evidence type="ECO:0000313" key="5">
    <source>
        <dbReference type="EMBL" id="EXX64140.1"/>
    </source>
</evidence>
<evidence type="ECO:0000256" key="3">
    <source>
        <dbReference type="SAM" id="Phobius"/>
    </source>
</evidence>
<dbReference type="InterPro" id="IPR029058">
    <property type="entry name" value="AB_hydrolase_fold"/>
</dbReference>
<keyword evidence="2" id="KW-0378">Hydrolase</keyword>
<dbReference type="InterPro" id="IPR002168">
    <property type="entry name" value="Lipase_GDXG_HIS_AS"/>
</dbReference>
<evidence type="ECO:0000256" key="1">
    <source>
        <dbReference type="ARBA" id="ARBA00010515"/>
    </source>
</evidence>
<dbReference type="GO" id="GO:0016787">
    <property type="term" value="F:hydrolase activity"/>
    <property type="evidence" value="ECO:0007669"/>
    <property type="project" value="UniProtKB-KW"/>
</dbReference>
<proteinExistence type="inferred from homology"/>
<dbReference type="HOGENOM" id="CLU_566378_0_0_1"/>
<dbReference type="Proteomes" id="UP000022910">
    <property type="component" value="Unassembled WGS sequence"/>
</dbReference>
<evidence type="ECO:0000259" key="4">
    <source>
        <dbReference type="Pfam" id="PF07859"/>
    </source>
</evidence>
<dbReference type="PANTHER" id="PTHR48081:SF19">
    <property type="entry name" value="AB HYDROLASE SUPERFAMILY PROTEIN C4A8.06C"/>
    <property type="match status" value="1"/>
</dbReference>
<feature type="domain" description="Alpha/beta hydrolase fold-3" evidence="4">
    <location>
        <begin position="135"/>
        <end position="257"/>
    </location>
</feature>
<evidence type="ECO:0000256" key="2">
    <source>
        <dbReference type="ARBA" id="ARBA00022801"/>
    </source>
</evidence>
<accession>A0A015JB72</accession>
<keyword evidence="3" id="KW-0812">Transmembrane</keyword>
<dbReference type="SUPFAM" id="SSF53474">
    <property type="entry name" value="alpha/beta-Hydrolases"/>
    <property type="match status" value="1"/>
</dbReference>
<dbReference type="EMBL" id="JEMT01023631">
    <property type="protein sequence ID" value="EXX64140.1"/>
    <property type="molecule type" value="Genomic_DNA"/>
</dbReference>
<gene>
    <name evidence="5" type="ORF">RirG_145680</name>
</gene>
<dbReference type="PANTHER" id="PTHR48081">
    <property type="entry name" value="AB HYDROLASE SUPERFAMILY PROTEIN C4A8.06C"/>
    <property type="match status" value="1"/>
</dbReference>